<evidence type="ECO:0000313" key="2">
    <source>
        <dbReference type="Proteomes" id="UP001054837"/>
    </source>
</evidence>
<dbReference type="Proteomes" id="UP001054837">
    <property type="component" value="Unassembled WGS sequence"/>
</dbReference>
<name>A0AAV4UHI6_9ARAC</name>
<reference evidence="1 2" key="1">
    <citation type="submission" date="2021-06" db="EMBL/GenBank/DDBJ databases">
        <title>Caerostris darwini draft genome.</title>
        <authorList>
            <person name="Kono N."/>
            <person name="Arakawa K."/>
        </authorList>
    </citation>
    <scope>NUCLEOTIDE SEQUENCE [LARGE SCALE GENOMIC DNA]</scope>
</reference>
<organism evidence="1 2">
    <name type="scientific">Caerostris darwini</name>
    <dbReference type="NCBI Taxonomy" id="1538125"/>
    <lineage>
        <taxon>Eukaryota</taxon>
        <taxon>Metazoa</taxon>
        <taxon>Ecdysozoa</taxon>
        <taxon>Arthropoda</taxon>
        <taxon>Chelicerata</taxon>
        <taxon>Arachnida</taxon>
        <taxon>Araneae</taxon>
        <taxon>Araneomorphae</taxon>
        <taxon>Entelegynae</taxon>
        <taxon>Araneoidea</taxon>
        <taxon>Araneidae</taxon>
        <taxon>Caerostris</taxon>
    </lineage>
</organism>
<protein>
    <submittedName>
        <fullName evidence="1">Uncharacterized protein</fullName>
    </submittedName>
</protein>
<accession>A0AAV4UHI6</accession>
<dbReference type="EMBL" id="BPLQ01011272">
    <property type="protein sequence ID" value="GIY57064.1"/>
    <property type="molecule type" value="Genomic_DNA"/>
</dbReference>
<evidence type="ECO:0000313" key="1">
    <source>
        <dbReference type="EMBL" id="GIY57064.1"/>
    </source>
</evidence>
<sequence>MPLLQNNDLPIDEGHIRDGQLLHQNWRDSFSDPLSWRRTIPMIGSLPRRKWTPKAFIEINRGSVHSSLVCLALCLGEKTMTTQSMKAIRDGQILHQNLKDSSSDNIPCLPEFAENYSDNRKSSSGFAFIEIN</sequence>
<proteinExistence type="predicted"/>
<comment type="caution">
    <text evidence="1">The sequence shown here is derived from an EMBL/GenBank/DDBJ whole genome shotgun (WGS) entry which is preliminary data.</text>
</comment>
<gene>
    <name evidence="1" type="ORF">CDAR_116521</name>
</gene>
<dbReference type="AlphaFoldDB" id="A0AAV4UHI6"/>
<keyword evidence="2" id="KW-1185">Reference proteome</keyword>